<organism evidence="5 6">
    <name type="scientific">Vibrio penaeicida</name>
    <dbReference type="NCBI Taxonomy" id="104609"/>
    <lineage>
        <taxon>Bacteria</taxon>
        <taxon>Pseudomonadati</taxon>
        <taxon>Pseudomonadota</taxon>
        <taxon>Gammaproteobacteria</taxon>
        <taxon>Vibrionales</taxon>
        <taxon>Vibrionaceae</taxon>
        <taxon>Vibrio</taxon>
    </lineage>
</organism>
<dbReference type="RefSeq" id="WP_126606425.1">
    <property type="nucleotide sequence ID" value="NZ_AP025145.1"/>
</dbReference>
<reference evidence="6" key="1">
    <citation type="journal article" date="2019" name="Int. J. Syst. Evol. Microbiol.">
        <title>The Global Catalogue of Microorganisms (GCM) 10K type strain sequencing project: providing services to taxonomists for standard genome sequencing and annotation.</title>
        <authorList>
            <consortium name="The Broad Institute Genomics Platform"/>
            <consortium name="The Broad Institute Genome Sequencing Center for Infectious Disease"/>
            <person name="Wu L."/>
            <person name="Ma J."/>
        </authorList>
    </citation>
    <scope>NUCLEOTIDE SEQUENCE [LARGE SCALE GENOMIC DNA]</scope>
    <source>
        <strain evidence="6">NBRC 15640</strain>
    </source>
</reference>
<dbReference type="InterPro" id="IPR017937">
    <property type="entry name" value="Thioredoxin_CS"/>
</dbReference>
<evidence type="ECO:0000256" key="2">
    <source>
        <dbReference type="ARBA" id="ARBA00023284"/>
    </source>
</evidence>
<dbReference type="Gene3D" id="3.40.30.10">
    <property type="entry name" value="Glutaredoxin"/>
    <property type="match status" value="1"/>
</dbReference>
<evidence type="ECO:0000256" key="3">
    <source>
        <dbReference type="SAM" id="SignalP"/>
    </source>
</evidence>
<feature type="chain" id="PRO_5043686109" evidence="3">
    <location>
        <begin position="20"/>
        <end position="207"/>
    </location>
</feature>
<comment type="caution">
    <text evidence="5">The sequence shown here is derived from an EMBL/GenBank/DDBJ whole genome shotgun (WGS) entry which is preliminary data.</text>
</comment>
<dbReference type="PROSITE" id="PS51257">
    <property type="entry name" value="PROKAR_LIPOPROTEIN"/>
    <property type="match status" value="1"/>
</dbReference>
<name>A0AAV5NQ68_9VIBR</name>
<feature type="domain" description="Thioredoxin-like fold" evidence="4">
    <location>
        <begin position="48"/>
        <end position="201"/>
    </location>
</feature>
<dbReference type="EMBL" id="BSNX01000019">
    <property type="protein sequence ID" value="GLQ72658.1"/>
    <property type="molecule type" value="Genomic_DNA"/>
</dbReference>
<evidence type="ECO:0000259" key="4">
    <source>
        <dbReference type="Pfam" id="PF13462"/>
    </source>
</evidence>
<evidence type="ECO:0000313" key="6">
    <source>
        <dbReference type="Proteomes" id="UP001156690"/>
    </source>
</evidence>
<keyword evidence="6" id="KW-1185">Reference proteome</keyword>
<dbReference type="SUPFAM" id="SSF52833">
    <property type="entry name" value="Thioredoxin-like"/>
    <property type="match status" value="1"/>
</dbReference>
<dbReference type="InterPro" id="IPR036249">
    <property type="entry name" value="Thioredoxin-like_sf"/>
</dbReference>
<dbReference type="Proteomes" id="UP001156690">
    <property type="component" value="Unassembled WGS sequence"/>
</dbReference>
<dbReference type="PANTHER" id="PTHR35891">
    <property type="entry name" value="THIOL:DISULFIDE INTERCHANGE PROTEIN DSBA"/>
    <property type="match status" value="1"/>
</dbReference>
<protein>
    <submittedName>
        <fullName evidence="5">Lipoprotein</fullName>
    </submittedName>
</protein>
<dbReference type="InterPro" id="IPR050824">
    <property type="entry name" value="Thiol_disulfide_DsbA"/>
</dbReference>
<dbReference type="InterPro" id="IPR023205">
    <property type="entry name" value="DsbA/DsbL"/>
</dbReference>
<evidence type="ECO:0000256" key="1">
    <source>
        <dbReference type="ARBA" id="ARBA00022729"/>
    </source>
</evidence>
<sequence length="207" mass="23034">MLKRFYSYISLLFASVALVACTDDGVPKQGTHFELLPAALSSDLVSPVTEVFSLNCGHCRSMEKFLPEIESELSEKIGKVHVTFNESAQIGALIYYAAEMQLDTTPDHQMMDELFAAAQMGKGFTQDEIKQATEKAFTSRGLISPYDFNEEQQKTLFEHISNAETVTHQAQINAVPTFIINGKYQVVTSGHKDVKDIAKTINYLLTL</sequence>
<dbReference type="Pfam" id="PF13462">
    <property type="entry name" value="Thioredoxin_4"/>
    <property type="match status" value="1"/>
</dbReference>
<gene>
    <name evidence="5" type="ORF">GCM10007932_20180</name>
</gene>
<feature type="signal peptide" evidence="3">
    <location>
        <begin position="1"/>
        <end position="19"/>
    </location>
</feature>
<dbReference type="InterPro" id="IPR012336">
    <property type="entry name" value="Thioredoxin-like_fold"/>
</dbReference>
<dbReference type="CDD" id="cd03019">
    <property type="entry name" value="DsbA_DsbA"/>
    <property type="match status" value="1"/>
</dbReference>
<dbReference type="PANTHER" id="PTHR35891:SF2">
    <property type="entry name" value="THIOL:DISULFIDE INTERCHANGE PROTEIN DSBA"/>
    <property type="match status" value="1"/>
</dbReference>
<dbReference type="PROSITE" id="PS00194">
    <property type="entry name" value="THIOREDOXIN_1"/>
    <property type="match status" value="1"/>
</dbReference>
<keyword evidence="2" id="KW-0676">Redox-active center</keyword>
<dbReference type="AlphaFoldDB" id="A0AAV5NQ68"/>
<proteinExistence type="predicted"/>
<evidence type="ECO:0000313" key="5">
    <source>
        <dbReference type="EMBL" id="GLQ72658.1"/>
    </source>
</evidence>
<keyword evidence="1 3" id="KW-0732">Signal</keyword>
<accession>A0AAV5NQ68</accession>
<keyword evidence="5" id="KW-0449">Lipoprotein</keyword>